<comment type="caution">
    <text evidence="2">The sequence shown here is derived from an EMBL/GenBank/DDBJ whole genome shotgun (WGS) entry which is preliminary data.</text>
</comment>
<dbReference type="RefSeq" id="WP_100080187.1">
    <property type="nucleotide sequence ID" value="NZ_NQVN01000004.1"/>
</dbReference>
<dbReference type="EMBL" id="NQVN01000004">
    <property type="protein sequence ID" value="PIO99482.1"/>
    <property type="molecule type" value="Genomic_DNA"/>
</dbReference>
<reference evidence="2 3" key="1">
    <citation type="submission" date="2017-08" db="EMBL/GenBank/DDBJ databases">
        <title>Pleomorphomonas carboxidotrophicus sp. nov., a new mesophilic hydrogenogenic carboxidotroph.</title>
        <authorList>
            <person name="Esquivel-Elizondo S."/>
            <person name="Krajmalnik-Brown R."/>
            <person name="Maldonado J."/>
        </authorList>
    </citation>
    <scope>NUCLEOTIDE SEQUENCE [LARGE SCALE GENOMIC DNA]</scope>
    <source>
        <strain evidence="2 3">SVCO-16</strain>
    </source>
</reference>
<keyword evidence="3" id="KW-1185">Reference proteome</keyword>
<dbReference type="SUPFAM" id="SSF47598">
    <property type="entry name" value="Ribbon-helix-helix"/>
    <property type="match status" value="1"/>
</dbReference>
<dbReference type="Proteomes" id="UP000231070">
    <property type="component" value="Unassembled WGS sequence"/>
</dbReference>
<evidence type="ECO:0008006" key="4">
    <source>
        <dbReference type="Google" id="ProtNLM"/>
    </source>
</evidence>
<name>A0A2G9WYW1_9HYPH</name>
<dbReference type="AlphaFoldDB" id="A0A2G9WYW1"/>
<proteinExistence type="predicted"/>
<feature type="region of interest" description="Disordered" evidence="1">
    <location>
        <begin position="1"/>
        <end position="32"/>
    </location>
</feature>
<evidence type="ECO:0000256" key="1">
    <source>
        <dbReference type="SAM" id="MobiDB-lite"/>
    </source>
</evidence>
<dbReference type="OrthoDB" id="7508186at2"/>
<evidence type="ECO:0000313" key="3">
    <source>
        <dbReference type="Proteomes" id="UP000231070"/>
    </source>
</evidence>
<gene>
    <name evidence="2" type="ORF">CJ014_09195</name>
</gene>
<organism evidence="2 3">
    <name type="scientific">Pleomorphomonas carboxyditropha</name>
    <dbReference type="NCBI Taxonomy" id="2023338"/>
    <lineage>
        <taxon>Bacteria</taxon>
        <taxon>Pseudomonadati</taxon>
        <taxon>Pseudomonadota</taxon>
        <taxon>Alphaproteobacteria</taxon>
        <taxon>Hyphomicrobiales</taxon>
        <taxon>Pleomorphomonadaceae</taxon>
        <taxon>Pleomorphomonas</taxon>
    </lineage>
</organism>
<accession>A0A2G9WYW1</accession>
<protein>
    <recommendedName>
        <fullName evidence="4">Chromosome partitioning protein ParB</fullName>
    </recommendedName>
</protein>
<dbReference type="GO" id="GO:0006355">
    <property type="term" value="P:regulation of DNA-templated transcription"/>
    <property type="evidence" value="ECO:0007669"/>
    <property type="project" value="InterPro"/>
</dbReference>
<dbReference type="InterPro" id="IPR010985">
    <property type="entry name" value="Ribbon_hlx_hlx"/>
</dbReference>
<evidence type="ECO:0000313" key="2">
    <source>
        <dbReference type="EMBL" id="PIO99482.1"/>
    </source>
</evidence>
<sequence>MSDRPPRRGFAARPADPEQWIKAADASSRDGDASDFTARLTIDVTPELRGRIKIAAFRRGITVADMLRGLLAREFPQKSEGDPS</sequence>